<keyword evidence="1" id="KW-0812">Transmembrane</keyword>
<keyword evidence="1" id="KW-0472">Membrane</keyword>
<dbReference type="Proteomes" id="UP000014622">
    <property type="component" value="Unassembled WGS sequence"/>
</dbReference>
<comment type="caution">
    <text evidence="2">The sequence shown here is derived from an EMBL/GenBank/DDBJ whole genome shotgun (WGS) entry which is preliminary data.</text>
</comment>
<evidence type="ECO:0000313" key="2">
    <source>
        <dbReference type="EMBL" id="EPI09774.1"/>
    </source>
</evidence>
<evidence type="ECO:0008006" key="4">
    <source>
        <dbReference type="Google" id="ProtNLM"/>
    </source>
</evidence>
<dbReference type="AlphaFoldDB" id="A0AB73A719"/>
<sequence>MACRRWLQRQSSIANWRKISKIKKFLQTFAYLNNEGVNTYIHKKKGGTFLSRKIRKRSLAILLIVILGIGGKVYMDKREAQRQKDLLAVEKQSVKVLKNTFADIKEVKIEKSARNEMTGSYRIVILMTNKQDQSIYFSYSFWKESRTTKTLSAARRTRTFLSSKNQTNNYGEIIL</sequence>
<dbReference type="EMBL" id="ATIT01000119">
    <property type="protein sequence ID" value="EPI09774.1"/>
    <property type="molecule type" value="Genomic_DNA"/>
</dbReference>
<name>A0AB73A719_ENTFC</name>
<reference evidence="2 3" key="1">
    <citation type="submission" date="2013-06" db="EMBL/GenBank/DDBJ databases">
        <authorList>
            <person name="Weinstock G."/>
            <person name="Sodergren E."/>
            <person name="Lobos E.A."/>
            <person name="Fulton L."/>
            <person name="Fulton R."/>
            <person name="Courtney L."/>
            <person name="Fronick C."/>
            <person name="O'Laughlin M."/>
            <person name="Godfrey J."/>
            <person name="Wilson R.M."/>
            <person name="Miner T."/>
            <person name="Farmer C."/>
            <person name="Delehaunty K."/>
            <person name="Cordes M."/>
            <person name="Minx P."/>
            <person name="Tomlinson C."/>
            <person name="Chen J."/>
            <person name="Wollam A."/>
            <person name="Pepin K.H."/>
            <person name="Bhonagiri V."/>
            <person name="Zhang X."/>
            <person name="Warren W."/>
            <person name="Mitreva M."/>
            <person name="Mardis E.R."/>
            <person name="Wilson R.K."/>
        </authorList>
    </citation>
    <scope>NUCLEOTIDE SEQUENCE [LARGE SCALE GENOMIC DNA]</scope>
    <source>
        <strain evidence="2 3">SD2A-2</strain>
    </source>
</reference>
<accession>A0AB73A719</accession>
<organism evidence="2 3">
    <name type="scientific">Enterococcus faecium SD2A-2</name>
    <dbReference type="NCBI Taxonomy" id="1244154"/>
    <lineage>
        <taxon>Bacteria</taxon>
        <taxon>Bacillati</taxon>
        <taxon>Bacillota</taxon>
        <taxon>Bacilli</taxon>
        <taxon>Lactobacillales</taxon>
        <taxon>Enterococcaceae</taxon>
        <taxon>Enterococcus</taxon>
    </lineage>
</organism>
<keyword evidence="1" id="KW-1133">Transmembrane helix</keyword>
<protein>
    <recommendedName>
        <fullName evidence="4">DUF1310 domain-containing protein</fullName>
    </recommendedName>
</protein>
<evidence type="ECO:0000256" key="1">
    <source>
        <dbReference type="SAM" id="Phobius"/>
    </source>
</evidence>
<proteinExistence type="predicted"/>
<gene>
    <name evidence="2" type="ORF">D356_02304</name>
</gene>
<evidence type="ECO:0000313" key="3">
    <source>
        <dbReference type="Proteomes" id="UP000014622"/>
    </source>
</evidence>
<feature type="transmembrane region" description="Helical" evidence="1">
    <location>
        <begin position="59"/>
        <end position="75"/>
    </location>
</feature>